<feature type="transmembrane region" description="Helical" evidence="2">
    <location>
        <begin position="320"/>
        <end position="343"/>
    </location>
</feature>
<evidence type="ECO:0000256" key="2">
    <source>
        <dbReference type="SAM" id="Phobius"/>
    </source>
</evidence>
<reference evidence="3" key="1">
    <citation type="submission" date="2021-02" db="EMBL/GenBank/DDBJ databases">
        <authorList>
            <person name="Nowell W R."/>
        </authorList>
    </citation>
    <scope>NUCLEOTIDE SEQUENCE</scope>
    <source>
        <strain evidence="3">Ploen Becks lab</strain>
    </source>
</reference>
<dbReference type="Proteomes" id="UP000663879">
    <property type="component" value="Unassembled WGS sequence"/>
</dbReference>
<feature type="region of interest" description="Disordered" evidence="1">
    <location>
        <begin position="242"/>
        <end position="275"/>
    </location>
</feature>
<dbReference type="PANTHER" id="PTHR46641">
    <property type="entry name" value="FMRFAMIDE RECEPTOR-RELATED"/>
    <property type="match status" value="1"/>
</dbReference>
<evidence type="ECO:0008006" key="5">
    <source>
        <dbReference type="Google" id="ProtNLM"/>
    </source>
</evidence>
<dbReference type="AlphaFoldDB" id="A0A814BUE7"/>
<feature type="transmembrane region" description="Helical" evidence="2">
    <location>
        <begin position="190"/>
        <end position="218"/>
    </location>
</feature>
<gene>
    <name evidence="3" type="ORF">OXX778_LOCUS13073</name>
</gene>
<evidence type="ECO:0000256" key="1">
    <source>
        <dbReference type="SAM" id="MobiDB-lite"/>
    </source>
</evidence>
<organism evidence="3 4">
    <name type="scientific">Brachionus calyciflorus</name>
    <dbReference type="NCBI Taxonomy" id="104777"/>
    <lineage>
        <taxon>Eukaryota</taxon>
        <taxon>Metazoa</taxon>
        <taxon>Spiralia</taxon>
        <taxon>Gnathifera</taxon>
        <taxon>Rotifera</taxon>
        <taxon>Eurotatoria</taxon>
        <taxon>Monogononta</taxon>
        <taxon>Pseudotrocha</taxon>
        <taxon>Ploima</taxon>
        <taxon>Brachionidae</taxon>
        <taxon>Brachionus</taxon>
    </lineage>
</organism>
<dbReference type="OrthoDB" id="10151879at2759"/>
<keyword evidence="2" id="KW-0812">Transmembrane</keyword>
<evidence type="ECO:0000313" key="3">
    <source>
        <dbReference type="EMBL" id="CAF0934175.1"/>
    </source>
</evidence>
<feature type="transmembrane region" description="Helical" evidence="2">
    <location>
        <begin position="12"/>
        <end position="29"/>
    </location>
</feature>
<protein>
    <recommendedName>
        <fullName evidence="5">G-protein coupled receptors family 1 profile domain-containing protein</fullName>
    </recommendedName>
</protein>
<proteinExistence type="predicted"/>
<feature type="compositionally biased region" description="Low complexity" evidence="1">
    <location>
        <begin position="249"/>
        <end position="261"/>
    </location>
</feature>
<dbReference type="EMBL" id="CAJNOC010002456">
    <property type="protein sequence ID" value="CAF0934175.1"/>
    <property type="molecule type" value="Genomic_DNA"/>
</dbReference>
<feature type="transmembrane region" description="Helical" evidence="2">
    <location>
        <begin position="120"/>
        <end position="136"/>
    </location>
</feature>
<evidence type="ECO:0000313" key="4">
    <source>
        <dbReference type="Proteomes" id="UP000663879"/>
    </source>
</evidence>
<name>A0A814BUE7_9BILA</name>
<keyword evidence="2" id="KW-1133">Transmembrane helix</keyword>
<feature type="transmembrane region" description="Helical" evidence="2">
    <location>
        <begin position="148"/>
        <end position="170"/>
    </location>
</feature>
<keyword evidence="4" id="KW-1185">Reference proteome</keyword>
<keyword evidence="2" id="KW-0472">Membrane</keyword>
<accession>A0A814BUE7</accession>
<sequence length="359" mass="40574">MNNKTNQTQGTNITISTVNALQTAIISFINNIGYFYITTPICVIGILLNIVSIIVFVRLGKNGNIYKYFMVKTIAESIILLIGSLIPFGTCVNCAVFQTLPQAIYRLLGTGSFNQIASTYSGFSEIAITIDRILILKNKELKVFNYKLVMPIMFILSFSMFIPMFFANYIRNVGSRFIFTSTDFGSSPSYPLYLASVVLSRNLFFFVSLSTGNILLLIEFRKYLNKKYKLVNAFSKSNAPRIKTESSKDNNSNLSNNKGSNETNGTGQRKTKDDPEKKLTKMALTLSLIFIVSRCLQSVGSISTSIDRSMNVRFNPFTTIYTFFTNVLTYVIYSMSFLAHYYFNNSFAEELKNFFKKST</sequence>
<dbReference type="InterPro" id="IPR052954">
    <property type="entry name" value="GPCR-Ligand_Int"/>
</dbReference>
<comment type="caution">
    <text evidence="3">The sequence shown here is derived from an EMBL/GenBank/DDBJ whole genome shotgun (WGS) entry which is preliminary data.</text>
</comment>
<feature type="transmembrane region" description="Helical" evidence="2">
    <location>
        <begin position="78"/>
        <end position="100"/>
    </location>
</feature>
<dbReference type="Gene3D" id="1.20.1070.10">
    <property type="entry name" value="Rhodopsin 7-helix transmembrane proteins"/>
    <property type="match status" value="1"/>
</dbReference>
<dbReference type="PANTHER" id="PTHR46641:SF2">
    <property type="entry name" value="FMRFAMIDE RECEPTOR"/>
    <property type="match status" value="1"/>
</dbReference>
<dbReference type="SUPFAM" id="SSF81321">
    <property type="entry name" value="Family A G protein-coupled receptor-like"/>
    <property type="match status" value="1"/>
</dbReference>
<feature type="transmembrane region" description="Helical" evidence="2">
    <location>
        <begin position="35"/>
        <end position="57"/>
    </location>
</feature>